<feature type="non-terminal residue" evidence="2">
    <location>
        <position position="138"/>
    </location>
</feature>
<dbReference type="EMBL" id="CAJPVJ010009375">
    <property type="protein sequence ID" value="CAG2172552.1"/>
    <property type="molecule type" value="Genomic_DNA"/>
</dbReference>
<reference evidence="2" key="1">
    <citation type="submission" date="2020-11" db="EMBL/GenBank/DDBJ databases">
        <authorList>
            <person name="Tran Van P."/>
        </authorList>
    </citation>
    <scope>NUCLEOTIDE SEQUENCE</scope>
</reference>
<evidence type="ECO:0000313" key="3">
    <source>
        <dbReference type="Proteomes" id="UP000728032"/>
    </source>
</evidence>
<feature type="compositionally biased region" description="Low complexity" evidence="1">
    <location>
        <begin position="23"/>
        <end position="37"/>
    </location>
</feature>
<accession>A0A7R9M959</accession>
<evidence type="ECO:0000256" key="1">
    <source>
        <dbReference type="SAM" id="MobiDB-lite"/>
    </source>
</evidence>
<feature type="region of interest" description="Disordered" evidence="1">
    <location>
        <begin position="1"/>
        <end position="41"/>
    </location>
</feature>
<dbReference type="OrthoDB" id="6510469at2759"/>
<evidence type="ECO:0000313" key="2">
    <source>
        <dbReference type="EMBL" id="CAD7655365.1"/>
    </source>
</evidence>
<feature type="non-terminal residue" evidence="2">
    <location>
        <position position="1"/>
    </location>
</feature>
<feature type="compositionally biased region" description="Basic and acidic residues" evidence="1">
    <location>
        <begin position="11"/>
        <end position="21"/>
    </location>
</feature>
<dbReference type="AlphaFoldDB" id="A0A7R9M959"/>
<sequence length="138" mass="15330">VPENAETPESAAKETEGRSDQDNSNNANNANATLATTEPNYESINGEEEFTGHVSLRVGKSVYFINFLSGDKSAAREEAFDENGLIYGKYTYFNEAKLSKIVVNYKFNSSGSDPTFEVSLYKKNEPNRLNPLENESNK</sequence>
<dbReference type="EMBL" id="OC924200">
    <property type="protein sequence ID" value="CAD7655365.1"/>
    <property type="molecule type" value="Genomic_DNA"/>
</dbReference>
<proteinExistence type="predicted"/>
<protein>
    <submittedName>
        <fullName evidence="2">Uncharacterized protein</fullName>
    </submittedName>
</protein>
<dbReference type="Proteomes" id="UP000728032">
    <property type="component" value="Unassembled WGS sequence"/>
</dbReference>
<gene>
    <name evidence="2" type="ORF">ONB1V03_LOCUS12008</name>
</gene>
<organism evidence="2">
    <name type="scientific">Oppiella nova</name>
    <dbReference type="NCBI Taxonomy" id="334625"/>
    <lineage>
        <taxon>Eukaryota</taxon>
        <taxon>Metazoa</taxon>
        <taxon>Ecdysozoa</taxon>
        <taxon>Arthropoda</taxon>
        <taxon>Chelicerata</taxon>
        <taxon>Arachnida</taxon>
        <taxon>Acari</taxon>
        <taxon>Acariformes</taxon>
        <taxon>Sarcoptiformes</taxon>
        <taxon>Oribatida</taxon>
        <taxon>Brachypylina</taxon>
        <taxon>Oppioidea</taxon>
        <taxon>Oppiidae</taxon>
        <taxon>Oppiella</taxon>
    </lineage>
</organism>
<name>A0A7R9M959_9ACAR</name>
<keyword evidence="3" id="KW-1185">Reference proteome</keyword>